<dbReference type="GO" id="GO:0005634">
    <property type="term" value="C:nucleus"/>
    <property type="evidence" value="ECO:0007669"/>
    <property type="project" value="UniProtKB-SubCell"/>
</dbReference>
<feature type="region of interest" description="Disordered" evidence="6">
    <location>
        <begin position="120"/>
        <end position="151"/>
    </location>
</feature>
<comment type="subcellular location">
    <subcellularLocation>
        <location evidence="1">Nucleus</location>
    </subcellularLocation>
</comment>
<dbReference type="InterPro" id="IPR051711">
    <property type="entry name" value="Stress_Response_Reg"/>
</dbReference>
<dbReference type="GO" id="GO:0045944">
    <property type="term" value="P:positive regulation of transcription by RNA polymerase II"/>
    <property type="evidence" value="ECO:0007669"/>
    <property type="project" value="TreeGrafter"/>
</dbReference>
<reference evidence="8 9" key="1">
    <citation type="journal article" date="2019" name="Nat. Ecol. Evol.">
        <title>Megaphylogeny resolves global patterns of mushroom evolution.</title>
        <authorList>
            <person name="Varga T."/>
            <person name="Krizsan K."/>
            <person name="Foldi C."/>
            <person name="Dima B."/>
            <person name="Sanchez-Garcia M."/>
            <person name="Sanchez-Ramirez S."/>
            <person name="Szollosi G.J."/>
            <person name="Szarkandi J.G."/>
            <person name="Papp V."/>
            <person name="Albert L."/>
            <person name="Andreopoulos W."/>
            <person name="Angelini C."/>
            <person name="Antonin V."/>
            <person name="Barry K.W."/>
            <person name="Bougher N.L."/>
            <person name="Buchanan P."/>
            <person name="Buyck B."/>
            <person name="Bense V."/>
            <person name="Catcheside P."/>
            <person name="Chovatia M."/>
            <person name="Cooper J."/>
            <person name="Damon W."/>
            <person name="Desjardin D."/>
            <person name="Finy P."/>
            <person name="Geml J."/>
            <person name="Haridas S."/>
            <person name="Hughes K."/>
            <person name="Justo A."/>
            <person name="Karasinski D."/>
            <person name="Kautmanova I."/>
            <person name="Kiss B."/>
            <person name="Kocsube S."/>
            <person name="Kotiranta H."/>
            <person name="LaButti K.M."/>
            <person name="Lechner B.E."/>
            <person name="Liimatainen K."/>
            <person name="Lipzen A."/>
            <person name="Lukacs Z."/>
            <person name="Mihaltcheva S."/>
            <person name="Morgado L.N."/>
            <person name="Niskanen T."/>
            <person name="Noordeloos M.E."/>
            <person name="Ohm R.A."/>
            <person name="Ortiz-Santana B."/>
            <person name="Ovrebo C."/>
            <person name="Racz N."/>
            <person name="Riley R."/>
            <person name="Savchenko A."/>
            <person name="Shiryaev A."/>
            <person name="Soop K."/>
            <person name="Spirin V."/>
            <person name="Szebenyi C."/>
            <person name="Tomsovsky M."/>
            <person name="Tulloss R.E."/>
            <person name="Uehling J."/>
            <person name="Grigoriev I.V."/>
            <person name="Vagvolgyi C."/>
            <person name="Papp T."/>
            <person name="Martin F.M."/>
            <person name="Miettinen O."/>
            <person name="Hibbett D.S."/>
            <person name="Nagy L.G."/>
        </authorList>
    </citation>
    <scope>NUCLEOTIDE SEQUENCE [LARGE SCALE GENOMIC DNA]</scope>
    <source>
        <strain evidence="8 9">OMC1185</strain>
    </source>
</reference>
<evidence type="ECO:0000313" key="9">
    <source>
        <dbReference type="Proteomes" id="UP000305948"/>
    </source>
</evidence>
<dbReference type="CDD" id="cd00067">
    <property type="entry name" value="GAL4"/>
    <property type="match status" value="1"/>
</dbReference>
<dbReference type="SMART" id="SM00066">
    <property type="entry name" value="GAL4"/>
    <property type="match status" value="1"/>
</dbReference>
<accession>A0A5C3N3R6</accession>
<keyword evidence="4" id="KW-0804">Transcription</keyword>
<evidence type="ECO:0000256" key="3">
    <source>
        <dbReference type="ARBA" id="ARBA00023125"/>
    </source>
</evidence>
<dbReference type="Gene3D" id="4.10.240.10">
    <property type="entry name" value="Zn(2)-C6 fungal-type DNA-binding domain"/>
    <property type="match status" value="1"/>
</dbReference>
<evidence type="ECO:0000256" key="2">
    <source>
        <dbReference type="ARBA" id="ARBA00023015"/>
    </source>
</evidence>
<organism evidence="8 9">
    <name type="scientific">Heliocybe sulcata</name>
    <dbReference type="NCBI Taxonomy" id="5364"/>
    <lineage>
        <taxon>Eukaryota</taxon>
        <taxon>Fungi</taxon>
        <taxon>Dikarya</taxon>
        <taxon>Basidiomycota</taxon>
        <taxon>Agaricomycotina</taxon>
        <taxon>Agaricomycetes</taxon>
        <taxon>Gloeophyllales</taxon>
        <taxon>Gloeophyllaceae</taxon>
        <taxon>Heliocybe</taxon>
    </lineage>
</organism>
<dbReference type="Pfam" id="PF00172">
    <property type="entry name" value="Zn_clus"/>
    <property type="match status" value="1"/>
</dbReference>
<dbReference type="Proteomes" id="UP000305948">
    <property type="component" value="Unassembled WGS sequence"/>
</dbReference>
<gene>
    <name evidence="8" type="ORF">OE88DRAFT_1735509</name>
</gene>
<dbReference type="PROSITE" id="PS50048">
    <property type="entry name" value="ZN2_CY6_FUNGAL_2"/>
    <property type="match status" value="1"/>
</dbReference>
<evidence type="ECO:0000256" key="6">
    <source>
        <dbReference type="SAM" id="MobiDB-lite"/>
    </source>
</evidence>
<proteinExistence type="predicted"/>
<keyword evidence="9" id="KW-1185">Reference proteome</keyword>
<dbReference type="PANTHER" id="PTHR47540:SF4">
    <property type="entry name" value="TRANSCRIPTION FACTOR RGLT"/>
    <property type="match status" value="1"/>
</dbReference>
<dbReference type="EMBL" id="ML213512">
    <property type="protein sequence ID" value="TFK50748.1"/>
    <property type="molecule type" value="Genomic_DNA"/>
</dbReference>
<dbReference type="AlphaFoldDB" id="A0A5C3N3R6"/>
<evidence type="ECO:0000256" key="5">
    <source>
        <dbReference type="ARBA" id="ARBA00023242"/>
    </source>
</evidence>
<dbReference type="InterPro" id="IPR001138">
    <property type="entry name" value="Zn2Cys6_DnaBD"/>
</dbReference>
<evidence type="ECO:0000256" key="1">
    <source>
        <dbReference type="ARBA" id="ARBA00004123"/>
    </source>
</evidence>
<dbReference type="GO" id="GO:0043565">
    <property type="term" value="F:sequence-specific DNA binding"/>
    <property type="evidence" value="ECO:0007669"/>
    <property type="project" value="TreeGrafter"/>
</dbReference>
<evidence type="ECO:0000313" key="8">
    <source>
        <dbReference type="EMBL" id="TFK50748.1"/>
    </source>
</evidence>
<sequence>MSCATIATPAYAMDATSFLLSAPTIVLEELSAYLHAQHLPLYYQAQAQHPFVSYPTQPQANWTMAGSLDTSKDILHQSTQPRLRIAHACKKCQLRKVKCTGESTCARCARRGFVCEYAPQQRTRGPNKPKHHSASPSRSTSSLSSRGSTPEMDIIPAVIRNHYSSQAKRTPEPKVAVEEPAHDVNLQNMFPPAPSDDLDWMWTELFGSTNAL</sequence>
<keyword evidence="5" id="KW-0539">Nucleus</keyword>
<name>A0A5C3N3R6_9AGAM</name>
<keyword evidence="3" id="KW-0238">DNA-binding</keyword>
<dbReference type="PANTHER" id="PTHR47540">
    <property type="entry name" value="THIAMINE REPRESSIBLE GENES REGULATORY PROTEIN THI5"/>
    <property type="match status" value="1"/>
</dbReference>
<evidence type="ECO:0000256" key="4">
    <source>
        <dbReference type="ARBA" id="ARBA00023163"/>
    </source>
</evidence>
<dbReference type="InterPro" id="IPR036864">
    <property type="entry name" value="Zn2-C6_fun-type_DNA-bd_sf"/>
</dbReference>
<feature type="compositionally biased region" description="Low complexity" evidence="6">
    <location>
        <begin position="134"/>
        <end position="150"/>
    </location>
</feature>
<dbReference type="STRING" id="5364.A0A5C3N3R6"/>
<evidence type="ECO:0000259" key="7">
    <source>
        <dbReference type="PROSITE" id="PS50048"/>
    </source>
</evidence>
<dbReference type="OrthoDB" id="2399539at2759"/>
<dbReference type="SUPFAM" id="SSF57701">
    <property type="entry name" value="Zn2/Cys6 DNA-binding domain"/>
    <property type="match status" value="1"/>
</dbReference>
<keyword evidence="2" id="KW-0805">Transcription regulation</keyword>
<protein>
    <recommendedName>
        <fullName evidence="7">Zn(2)-C6 fungal-type domain-containing protein</fullName>
    </recommendedName>
</protein>
<feature type="domain" description="Zn(2)-C6 fungal-type" evidence="7">
    <location>
        <begin position="88"/>
        <end position="117"/>
    </location>
</feature>
<dbReference type="GO" id="GO:0008270">
    <property type="term" value="F:zinc ion binding"/>
    <property type="evidence" value="ECO:0007669"/>
    <property type="project" value="InterPro"/>
</dbReference>
<dbReference type="GO" id="GO:0000981">
    <property type="term" value="F:DNA-binding transcription factor activity, RNA polymerase II-specific"/>
    <property type="evidence" value="ECO:0007669"/>
    <property type="project" value="InterPro"/>
</dbReference>